<name>A0AAV5VQ30_9BILA</name>
<evidence type="ECO:0000313" key="1">
    <source>
        <dbReference type="EMBL" id="GMT21588.1"/>
    </source>
</evidence>
<sequence length="84" mass="9176">FSSQHFSLRVGSPLSSSGLRDAVISLSTVRTRSAAKYPMKGGYPRGRRRQQCLTRSEFRPRSALLHGGQCSLVLVFLSVPPLGT</sequence>
<protein>
    <recommendedName>
        <fullName evidence="3">Ribosomal protein</fullName>
    </recommendedName>
</protein>
<dbReference type="EMBL" id="BTSY01000004">
    <property type="protein sequence ID" value="GMT21588.1"/>
    <property type="molecule type" value="Genomic_DNA"/>
</dbReference>
<dbReference type="AlphaFoldDB" id="A0AAV5VQ30"/>
<evidence type="ECO:0008006" key="3">
    <source>
        <dbReference type="Google" id="ProtNLM"/>
    </source>
</evidence>
<evidence type="ECO:0000313" key="2">
    <source>
        <dbReference type="Proteomes" id="UP001432322"/>
    </source>
</evidence>
<reference evidence="1" key="1">
    <citation type="submission" date="2023-10" db="EMBL/GenBank/DDBJ databases">
        <title>Genome assembly of Pristionchus species.</title>
        <authorList>
            <person name="Yoshida K."/>
            <person name="Sommer R.J."/>
        </authorList>
    </citation>
    <scope>NUCLEOTIDE SEQUENCE</scope>
    <source>
        <strain evidence="1">RS5133</strain>
    </source>
</reference>
<gene>
    <name evidence="1" type="ORF">PFISCL1PPCAC_12885</name>
</gene>
<feature type="non-terminal residue" evidence="1">
    <location>
        <position position="84"/>
    </location>
</feature>
<dbReference type="Proteomes" id="UP001432322">
    <property type="component" value="Unassembled WGS sequence"/>
</dbReference>
<keyword evidence="2" id="KW-1185">Reference proteome</keyword>
<accession>A0AAV5VQ30</accession>
<comment type="caution">
    <text evidence="1">The sequence shown here is derived from an EMBL/GenBank/DDBJ whole genome shotgun (WGS) entry which is preliminary data.</text>
</comment>
<organism evidence="1 2">
    <name type="scientific">Pristionchus fissidentatus</name>
    <dbReference type="NCBI Taxonomy" id="1538716"/>
    <lineage>
        <taxon>Eukaryota</taxon>
        <taxon>Metazoa</taxon>
        <taxon>Ecdysozoa</taxon>
        <taxon>Nematoda</taxon>
        <taxon>Chromadorea</taxon>
        <taxon>Rhabditida</taxon>
        <taxon>Rhabditina</taxon>
        <taxon>Diplogasteromorpha</taxon>
        <taxon>Diplogasteroidea</taxon>
        <taxon>Neodiplogasteridae</taxon>
        <taxon>Pristionchus</taxon>
    </lineage>
</organism>
<proteinExistence type="predicted"/>
<feature type="non-terminal residue" evidence="1">
    <location>
        <position position="1"/>
    </location>
</feature>